<dbReference type="Proteomes" id="UP000060513">
    <property type="component" value="Chromosome"/>
</dbReference>
<organism evidence="1">
    <name type="scientific">Streptomyces pristinaespiralis</name>
    <dbReference type="NCBI Taxonomy" id="38300"/>
    <lineage>
        <taxon>Bacteria</taxon>
        <taxon>Bacillati</taxon>
        <taxon>Actinomycetota</taxon>
        <taxon>Actinomycetes</taxon>
        <taxon>Kitasatosporales</taxon>
        <taxon>Streptomycetaceae</taxon>
        <taxon>Streptomyces</taxon>
    </lineage>
</organism>
<reference evidence="1" key="1">
    <citation type="submission" date="2015-08" db="EMBL/GenBank/DDBJ databases">
        <title>Genome sequence of the pristinamycin over-producing bacterium Streptomyces pristinaespiralis HCCB10218.</title>
        <authorList>
            <person name="Tian J."/>
            <person name="Yang J."/>
            <person name="Li L."/>
            <person name="Ruan L."/>
            <person name="Wei W."/>
            <person name="Zheng G."/>
            <person name="Wei Z."/>
            <person name="Yang S."/>
            <person name="Ge M."/>
            <person name="Jiang W."/>
            <person name="Lu Y."/>
        </authorList>
    </citation>
    <scope>NUCLEOTIDE SEQUENCE [LARGE SCALE GENOMIC DNA]</scope>
    <source>
        <strain evidence="1">HCCB 10218</strain>
    </source>
</reference>
<dbReference type="PATRIC" id="fig|38300.4.peg.5472"/>
<dbReference type="EMBL" id="CP011340">
    <property type="protein sequence ID" value="ALC23524.1"/>
    <property type="molecule type" value="Genomic_DNA"/>
</dbReference>
<dbReference type="AlphaFoldDB" id="A0A0M5IUL8"/>
<evidence type="ECO:0000313" key="1">
    <source>
        <dbReference type="EMBL" id="ALC23524.1"/>
    </source>
</evidence>
<dbReference type="KEGG" id="spri:SPRI_5218"/>
<proteinExistence type="predicted"/>
<gene>
    <name evidence="1" type="ORF">SPRI_5218</name>
</gene>
<sequence length="56" mass="6421">MTSPRPESRKRFRARLADSVREPLDQGGRTWTSIQGPYPDRVIVCVRSRPALNGPW</sequence>
<name>A0A0M5IUL8_STRPR</name>
<accession>A0A0M5IUL8</accession>
<protein>
    <submittedName>
        <fullName evidence="1">Uncharacterized protein</fullName>
    </submittedName>
</protein>